<dbReference type="GO" id="GO:0000155">
    <property type="term" value="F:phosphorelay sensor kinase activity"/>
    <property type="evidence" value="ECO:0007669"/>
    <property type="project" value="InterPro"/>
</dbReference>
<dbReference type="SUPFAM" id="SSF55874">
    <property type="entry name" value="ATPase domain of HSP90 chaperone/DNA topoisomerase II/histidine kinase"/>
    <property type="match status" value="1"/>
</dbReference>
<dbReference type="SMART" id="SM00387">
    <property type="entry name" value="HATPase_c"/>
    <property type="match status" value="1"/>
</dbReference>
<dbReference type="Gene3D" id="1.10.287.130">
    <property type="match status" value="1"/>
</dbReference>
<organism evidence="10 11">
    <name type="scientific">Geomesophilobacter sediminis</name>
    <dbReference type="NCBI Taxonomy" id="2798584"/>
    <lineage>
        <taxon>Bacteria</taxon>
        <taxon>Pseudomonadati</taxon>
        <taxon>Thermodesulfobacteriota</taxon>
        <taxon>Desulfuromonadia</taxon>
        <taxon>Geobacterales</taxon>
        <taxon>Geobacteraceae</taxon>
        <taxon>Geomesophilobacter</taxon>
    </lineage>
</organism>
<evidence type="ECO:0000313" key="11">
    <source>
        <dbReference type="Proteomes" id="UP000636888"/>
    </source>
</evidence>
<dbReference type="GO" id="GO:0005524">
    <property type="term" value="F:ATP binding"/>
    <property type="evidence" value="ECO:0007669"/>
    <property type="project" value="UniProtKB-KW"/>
</dbReference>
<dbReference type="Gene3D" id="3.30.450.40">
    <property type="match status" value="2"/>
</dbReference>
<dbReference type="EC" id="2.7.13.3" evidence="2"/>
<proteinExistence type="predicted"/>
<keyword evidence="3" id="KW-0597">Phosphoprotein</keyword>
<dbReference type="SUPFAM" id="SSF47384">
    <property type="entry name" value="Homodimeric domain of signal transducing histidine kinase"/>
    <property type="match status" value="1"/>
</dbReference>
<dbReference type="SMART" id="SM00065">
    <property type="entry name" value="GAF"/>
    <property type="match status" value="1"/>
</dbReference>
<dbReference type="PROSITE" id="PS50109">
    <property type="entry name" value="HIS_KIN"/>
    <property type="match status" value="1"/>
</dbReference>
<dbReference type="InterPro" id="IPR004358">
    <property type="entry name" value="Sig_transdc_His_kin-like_C"/>
</dbReference>
<evidence type="ECO:0000256" key="3">
    <source>
        <dbReference type="ARBA" id="ARBA00022553"/>
    </source>
</evidence>
<protein>
    <recommendedName>
        <fullName evidence="2">histidine kinase</fullName>
        <ecNumber evidence="2">2.7.13.3</ecNumber>
    </recommendedName>
</protein>
<keyword evidence="8" id="KW-0902">Two-component regulatory system</keyword>
<gene>
    <name evidence="10" type="ORF">JFN93_13650</name>
</gene>
<dbReference type="SMART" id="SM00388">
    <property type="entry name" value="HisKA"/>
    <property type="match status" value="1"/>
</dbReference>
<dbReference type="InterPro" id="IPR003594">
    <property type="entry name" value="HATPase_dom"/>
</dbReference>
<evidence type="ECO:0000259" key="9">
    <source>
        <dbReference type="PROSITE" id="PS50109"/>
    </source>
</evidence>
<keyword evidence="11" id="KW-1185">Reference proteome</keyword>
<dbReference type="PANTHER" id="PTHR43065:SF10">
    <property type="entry name" value="PEROXIDE STRESS-ACTIVATED HISTIDINE KINASE MAK3"/>
    <property type="match status" value="1"/>
</dbReference>
<evidence type="ECO:0000256" key="7">
    <source>
        <dbReference type="ARBA" id="ARBA00022840"/>
    </source>
</evidence>
<dbReference type="Gene3D" id="3.30.565.10">
    <property type="entry name" value="Histidine kinase-like ATPase, C-terminal domain"/>
    <property type="match status" value="1"/>
</dbReference>
<dbReference type="Pfam" id="PF01590">
    <property type="entry name" value="GAF"/>
    <property type="match status" value="1"/>
</dbReference>
<evidence type="ECO:0000256" key="4">
    <source>
        <dbReference type="ARBA" id="ARBA00022679"/>
    </source>
</evidence>
<dbReference type="RefSeq" id="WP_199384649.1">
    <property type="nucleotide sequence ID" value="NZ_JAEMHM010000010.1"/>
</dbReference>
<dbReference type="EMBL" id="JAEMHM010000010">
    <property type="protein sequence ID" value="MBJ6725760.1"/>
    <property type="molecule type" value="Genomic_DNA"/>
</dbReference>
<dbReference type="InterPro" id="IPR029016">
    <property type="entry name" value="GAF-like_dom_sf"/>
</dbReference>
<keyword evidence="4" id="KW-0808">Transferase</keyword>
<dbReference type="SUPFAM" id="SSF55781">
    <property type="entry name" value="GAF domain-like"/>
    <property type="match status" value="2"/>
</dbReference>
<evidence type="ECO:0000256" key="1">
    <source>
        <dbReference type="ARBA" id="ARBA00000085"/>
    </source>
</evidence>
<name>A0A8J7JM86_9BACT</name>
<dbReference type="InterPro" id="IPR003661">
    <property type="entry name" value="HisK_dim/P_dom"/>
</dbReference>
<evidence type="ECO:0000256" key="6">
    <source>
        <dbReference type="ARBA" id="ARBA00022777"/>
    </source>
</evidence>
<accession>A0A8J7JM86</accession>
<keyword evidence="6" id="KW-0418">Kinase</keyword>
<dbReference type="CDD" id="cd00082">
    <property type="entry name" value="HisKA"/>
    <property type="match status" value="1"/>
</dbReference>
<dbReference type="InterPro" id="IPR005467">
    <property type="entry name" value="His_kinase_dom"/>
</dbReference>
<evidence type="ECO:0000256" key="2">
    <source>
        <dbReference type="ARBA" id="ARBA00012438"/>
    </source>
</evidence>
<evidence type="ECO:0000313" key="10">
    <source>
        <dbReference type="EMBL" id="MBJ6725760.1"/>
    </source>
</evidence>
<comment type="caution">
    <text evidence="10">The sequence shown here is derived from an EMBL/GenBank/DDBJ whole genome shotgun (WGS) entry which is preliminary data.</text>
</comment>
<evidence type="ECO:0000256" key="5">
    <source>
        <dbReference type="ARBA" id="ARBA00022741"/>
    </source>
</evidence>
<dbReference type="Pfam" id="PF00512">
    <property type="entry name" value="HisKA"/>
    <property type="match status" value="1"/>
</dbReference>
<feature type="domain" description="Histidine kinase" evidence="9">
    <location>
        <begin position="556"/>
        <end position="768"/>
    </location>
</feature>
<dbReference type="PRINTS" id="PR00344">
    <property type="entry name" value="BCTRLSENSOR"/>
</dbReference>
<reference evidence="10" key="1">
    <citation type="submission" date="2020-12" db="EMBL/GenBank/DDBJ databases">
        <title>Geomonas sp. Red875, isolated from river sediment.</title>
        <authorList>
            <person name="Xu Z."/>
            <person name="Zhang Z."/>
            <person name="Masuda Y."/>
            <person name="Itoh H."/>
            <person name="Senoo K."/>
        </authorList>
    </citation>
    <scope>NUCLEOTIDE SEQUENCE</scope>
    <source>
        <strain evidence="10">Red875</strain>
    </source>
</reference>
<dbReference type="PANTHER" id="PTHR43065">
    <property type="entry name" value="SENSOR HISTIDINE KINASE"/>
    <property type="match status" value="1"/>
</dbReference>
<dbReference type="InterPro" id="IPR036890">
    <property type="entry name" value="HATPase_C_sf"/>
</dbReference>
<keyword evidence="5" id="KW-0547">Nucleotide-binding</keyword>
<comment type="catalytic activity">
    <reaction evidence="1">
        <text>ATP + protein L-histidine = ADP + protein N-phospho-L-histidine.</text>
        <dbReference type="EC" id="2.7.13.3"/>
    </reaction>
</comment>
<evidence type="ECO:0000256" key="8">
    <source>
        <dbReference type="ARBA" id="ARBA00023012"/>
    </source>
</evidence>
<sequence length="768" mass="82583">MAGRKGQNLLEGALRLANAPGRSHPARLGAVLKHMAHALGFSSATLFLTDSDRTHLNRFFTADNPGATTPCLIPFGSGCAGRCASTRSALRGTSAELHPEEPRREGENEFLVLPLLEGARLIGTLSVASVSGTIAPAVNRKVKGYLPILGLILEGMRLQDQATRSRRSVPVIAELGKLLNPPLPPTQLLPRLIRACTSSGLAACAVVRLNEGGAGGTRIFKGCRSELRPHLPRLLQAEELVAQAALQSGLPQDDQTAPDDAVFHVLALPLSFDGNIMGTFTFFGGPELAGSEERTIAESLVKVLSSAFAEAISSGRISSFFTEKDKKLKELSLLYRMSNTMLSTIKLNKLIHLTLTALTSGPTHFFDRAMLFLTNERSGVLLGMLGVCNDSTLSLGSAAGRRGDLLASHWDITEEEMAAQRDCEFSRQVRSIRLDLGDTANVGARAVLEKRLIFVPEPQSDLLAQIDPPLSAFAVSPLIAHGQVVGVVVVDNALSGTHIGAEDLRFLQLFTNQAGMAIENSMLYNKIEDTNRQLFETQQHLLQKERLAAIGEVATGIAHELKGPLVSIGGFASRLKKKLPKGSGEWENADLIVREVIRLENVLSEILLFAKKATICYAPCNVTEIVKESLAVVTPSLEEHRIQVSSHFNNSERPVLMGDGQQLMQVFINLFLNAVDVMQEGGKLTVISEAAKLEGASAVCVKVKDTGGGIPLESLNNIFTPFYTTKERGTGLGLPIANRIITNHGGKILVNNQPGDGVEFKIILPLGS</sequence>
<dbReference type="Pfam" id="PF02518">
    <property type="entry name" value="HATPase_c"/>
    <property type="match status" value="1"/>
</dbReference>
<dbReference type="InterPro" id="IPR003018">
    <property type="entry name" value="GAF"/>
</dbReference>
<dbReference type="InterPro" id="IPR036097">
    <property type="entry name" value="HisK_dim/P_sf"/>
</dbReference>
<dbReference type="Proteomes" id="UP000636888">
    <property type="component" value="Unassembled WGS sequence"/>
</dbReference>
<keyword evidence="7" id="KW-0067">ATP-binding</keyword>
<dbReference type="AlphaFoldDB" id="A0A8J7JM86"/>